<feature type="region of interest" description="Disordered" evidence="1">
    <location>
        <begin position="1"/>
        <end position="21"/>
    </location>
</feature>
<proteinExistence type="predicted"/>
<dbReference type="RefSeq" id="WP_159443557.1">
    <property type="nucleotide sequence ID" value="NZ_FUWX01000006.1"/>
</dbReference>
<reference evidence="2 3" key="1">
    <citation type="submission" date="2017-02" db="EMBL/GenBank/DDBJ databases">
        <authorList>
            <person name="Peterson S.W."/>
        </authorList>
    </citation>
    <scope>NUCLEOTIDE SEQUENCE [LARGE SCALE GENOMIC DNA]</scope>
    <source>
        <strain evidence="2 3">ATCC 700028</strain>
    </source>
</reference>
<evidence type="ECO:0000256" key="1">
    <source>
        <dbReference type="SAM" id="MobiDB-lite"/>
    </source>
</evidence>
<evidence type="ECO:0000313" key="3">
    <source>
        <dbReference type="Proteomes" id="UP000191153"/>
    </source>
</evidence>
<organism evidence="2 3">
    <name type="scientific">Cetobacterium ceti</name>
    <dbReference type="NCBI Taxonomy" id="180163"/>
    <lineage>
        <taxon>Bacteria</taxon>
        <taxon>Fusobacteriati</taxon>
        <taxon>Fusobacteriota</taxon>
        <taxon>Fusobacteriia</taxon>
        <taxon>Fusobacteriales</taxon>
        <taxon>Fusobacteriaceae</taxon>
        <taxon>Cetobacterium</taxon>
    </lineage>
</organism>
<name>A0A1T4LDM1_9FUSO</name>
<feature type="compositionally biased region" description="Basic residues" evidence="1">
    <location>
        <begin position="1"/>
        <end position="15"/>
    </location>
</feature>
<gene>
    <name evidence="2" type="ORF">SAMN02745174_00808</name>
</gene>
<dbReference type="STRING" id="180163.SAMN02745174_00808"/>
<evidence type="ECO:0000313" key="2">
    <source>
        <dbReference type="EMBL" id="SJZ52815.1"/>
    </source>
</evidence>
<dbReference type="EMBL" id="FUWX01000006">
    <property type="protein sequence ID" value="SJZ52815.1"/>
    <property type="molecule type" value="Genomic_DNA"/>
</dbReference>
<accession>A0A1T4LDM1</accession>
<dbReference type="AlphaFoldDB" id="A0A1T4LDM1"/>
<dbReference type="Proteomes" id="UP000191153">
    <property type="component" value="Unassembled WGS sequence"/>
</dbReference>
<sequence length="48" mass="5411">MAKNNCHQKKSKAKGPKILTPDIEGNASEVIEEEINEHMAKGKNRKHK</sequence>
<keyword evidence="3" id="KW-1185">Reference proteome</keyword>
<protein>
    <submittedName>
        <fullName evidence="2">Uncharacterized protein</fullName>
    </submittedName>
</protein>